<protein>
    <submittedName>
        <fullName evidence="2">Uncharacterized protein</fullName>
    </submittedName>
</protein>
<feature type="region of interest" description="Disordered" evidence="1">
    <location>
        <begin position="207"/>
        <end position="239"/>
    </location>
</feature>
<dbReference type="EMBL" id="JARJCW010000090">
    <property type="protein sequence ID" value="KAJ7195454.1"/>
    <property type="molecule type" value="Genomic_DNA"/>
</dbReference>
<dbReference type="Proteomes" id="UP001219525">
    <property type="component" value="Unassembled WGS sequence"/>
</dbReference>
<organism evidence="2 3">
    <name type="scientific">Mycena pura</name>
    <dbReference type="NCBI Taxonomy" id="153505"/>
    <lineage>
        <taxon>Eukaryota</taxon>
        <taxon>Fungi</taxon>
        <taxon>Dikarya</taxon>
        <taxon>Basidiomycota</taxon>
        <taxon>Agaricomycotina</taxon>
        <taxon>Agaricomycetes</taxon>
        <taxon>Agaricomycetidae</taxon>
        <taxon>Agaricales</taxon>
        <taxon>Marasmiineae</taxon>
        <taxon>Mycenaceae</taxon>
        <taxon>Mycena</taxon>
    </lineage>
</organism>
<proteinExistence type="predicted"/>
<accession>A0AAD6UVM7</accession>
<reference evidence="2" key="1">
    <citation type="submission" date="2023-03" db="EMBL/GenBank/DDBJ databases">
        <title>Massive genome expansion in bonnet fungi (Mycena s.s.) driven by repeated elements and novel gene families across ecological guilds.</title>
        <authorList>
            <consortium name="Lawrence Berkeley National Laboratory"/>
            <person name="Harder C.B."/>
            <person name="Miyauchi S."/>
            <person name="Viragh M."/>
            <person name="Kuo A."/>
            <person name="Thoen E."/>
            <person name="Andreopoulos B."/>
            <person name="Lu D."/>
            <person name="Skrede I."/>
            <person name="Drula E."/>
            <person name="Henrissat B."/>
            <person name="Morin E."/>
            <person name="Kohler A."/>
            <person name="Barry K."/>
            <person name="LaButti K."/>
            <person name="Morin E."/>
            <person name="Salamov A."/>
            <person name="Lipzen A."/>
            <person name="Mereny Z."/>
            <person name="Hegedus B."/>
            <person name="Baldrian P."/>
            <person name="Stursova M."/>
            <person name="Weitz H."/>
            <person name="Taylor A."/>
            <person name="Grigoriev I.V."/>
            <person name="Nagy L.G."/>
            <person name="Martin F."/>
            <person name="Kauserud H."/>
        </authorList>
    </citation>
    <scope>NUCLEOTIDE SEQUENCE</scope>
    <source>
        <strain evidence="2">9144</strain>
    </source>
</reference>
<keyword evidence="3" id="KW-1185">Reference proteome</keyword>
<sequence>MPGSTTKPRDICVAAWARRFYVMIGKSVAVDNTDTEGRLVLAVPTHRRHPTAPARPAFTPHMRSPRLSLASASSRMQYVPGSHTLIGWMTGKHKPTFTMKQFSRGVVATELLTQYKSDKEAFLRAYPEAEKATGWRSMVLIDGTFLQEAGNCNERFGGGTQRPHDDVVPCVRSSIAMQVRDGIEDALGRVHKVVWWVRRHGGRSSAGWRAREKRRTAQHVATHGRAPRPKGEPQGSNHGTCEKCDAKGNFFGISGVISVPTHNIIASASSAFTSDSRCSVFGVCNRRTAEAPDDYIVRDATGFYAMKDY</sequence>
<name>A0AAD6UVM7_9AGAR</name>
<evidence type="ECO:0000256" key="1">
    <source>
        <dbReference type="SAM" id="MobiDB-lite"/>
    </source>
</evidence>
<evidence type="ECO:0000313" key="3">
    <source>
        <dbReference type="Proteomes" id="UP001219525"/>
    </source>
</evidence>
<comment type="caution">
    <text evidence="2">The sequence shown here is derived from an EMBL/GenBank/DDBJ whole genome shotgun (WGS) entry which is preliminary data.</text>
</comment>
<evidence type="ECO:0000313" key="2">
    <source>
        <dbReference type="EMBL" id="KAJ7195454.1"/>
    </source>
</evidence>
<dbReference type="AlphaFoldDB" id="A0AAD6UVM7"/>
<gene>
    <name evidence="2" type="ORF">GGX14DRAFT_403927</name>
</gene>